<sequence>MKVTLHTMFEGNGNYWISVLLRNNMCKNSLDTDNYVEFNCGKGIRSAVDKAAKLRKVLDTGQKLIDEDELWILVERGAVTAEELKEAYADVEVMYERY</sequence>
<keyword evidence="2" id="KW-1185">Reference proteome</keyword>
<accession>A0A2H5BH99</accession>
<proteinExistence type="predicted"/>
<protein>
    <submittedName>
        <fullName evidence="1">Uncharacterized protein</fullName>
    </submittedName>
</protein>
<dbReference type="Proteomes" id="UP000240962">
    <property type="component" value="Segment"/>
</dbReference>
<reference evidence="2" key="1">
    <citation type="submission" date="2017-12" db="EMBL/GenBank/DDBJ databases">
        <authorList>
            <person name="Page C.L."/>
            <person name="McFadden E.F."/>
            <person name="Syed A.X."/>
            <person name="Lafty E.M."/>
            <person name="Hyatt D.A."/>
            <person name="Farronato D.M."/>
            <person name="Dong S.Z."/>
            <person name="Apostolopoulos E.L."/>
            <person name="Broussard G.W."/>
        </authorList>
    </citation>
    <scope>NUCLEOTIDE SEQUENCE [LARGE SCALE GENOMIC DNA]</scope>
</reference>
<organism evidence="1 2">
    <name type="scientific">Vibrio phage Thalassa</name>
    <dbReference type="NCBI Taxonomy" id="2570301"/>
    <lineage>
        <taxon>Viruses</taxon>
        <taxon>Duplodnaviria</taxon>
        <taxon>Heunggongvirae</taxon>
        <taxon>Uroviricota</taxon>
        <taxon>Caudoviricetes</taxon>
        <taxon>Demerecviridae</taxon>
        <taxon>Ermolyevavirinae</taxon>
        <taxon>Thalassavirus</taxon>
        <taxon>Thalassavirus thalassa</taxon>
    </lineage>
</organism>
<evidence type="ECO:0000313" key="1">
    <source>
        <dbReference type="EMBL" id="AUG85367.1"/>
    </source>
</evidence>
<name>A0A2H5BH99_9CAUD</name>
<evidence type="ECO:0000313" key="2">
    <source>
        <dbReference type="Proteomes" id="UP000240962"/>
    </source>
</evidence>
<gene>
    <name evidence="1" type="ORF">THALASSA_188</name>
</gene>
<dbReference type="EMBL" id="MG649967">
    <property type="protein sequence ID" value="AUG85367.1"/>
    <property type="molecule type" value="Genomic_DNA"/>
</dbReference>